<feature type="domain" description="HTH lysR-type" evidence="5">
    <location>
        <begin position="1"/>
        <end position="58"/>
    </location>
</feature>
<dbReference type="GO" id="GO:0005829">
    <property type="term" value="C:cytosol"/>
    <property type="evidence" value="ECO:0007669"/>
    <property type="project" value="TreeGrafter"/>
</dbReference>
<gene>
    <name evidence="6" type="ORF">ET464_17940</name>
</gene>
<name>A0A4P6EYZ9_9BACL</name>
<dbReference type="OrthoDB" id="9803735at2"/>
<dbReference type="PRINTS" id="PR00039">
    <property type="entry name" value="HTHLYSR"/>
</dbReference>
<dbReference type="InterPro" id="IPR036388">
    <property type="entry name" value="WH-like_DNA-bd_sf"/>
</dbReference>
<evidence type="ECO:0000259" key="5">
    <source>
        <dbReference type="PROSITE" id="PS50931"/>
    </source>
</evidence>
<keyword evidence="2" id="KW-0805">Transcription regulation</keyword>
<protein>
    <submittedName>
        <fullName evidence="6">LysR family transcriptional regulator</fullName>
    </submittedName>
</protein>
<comment type="similarity">
    <text evidence="1">Belongs to the LysR transcriptional regulatory family.</text>
</comment>
<dbReference type="PANTHER" id="PTHR30419:SF8">
    <property type="entry name" value="NITROGEN ASSIMILATION TRANSCRIPTIONAL ACTIVATOR-RELATED"/>
    <property type="match status" value="1"/>
</dbReference>
<dbReference type="InterPro" id="IPR036390">
    <property type="entry name" value="WH_DNA-bd_sf"/>
</dbReference>
<sequence length="306" mass="34192">MQIEKLAYAVEVARSGSISSAARNLHVTLPAVSQSISSLESEFNLQLFKRSRTGAEPTAEGRQFLKKAAELLAKYEELKHTASGLSGELSGELRFATIPAHTRLVVDLIMQFRDDYPNVMLDMEEKGSQEILEDIRNNKLDAGLMVLSNELLHDDTAVTFEPLMQIKMLAAVSRRSPLAFLNQISPEELLSSRIVLYRDEYVLWYIQNLESLYGQKADIVFTTNNTEAIRSAVEHYSAVTLGLSYSFSEFIAGEGSVTLLDINLPHPAPVYLGWARPAGKAVSKAAASFINRLQFQLQPLERRFHE</sequence>
<dbReference type="GO" id="GO:0003677">
    <property type="term" value="F:DNA binding"/>
    <property type="evidence" value="ECO:0007669"/>
    <property type="project" value="UniProtKB-KW"/>
</dbReference>
<keyword evidence="4" id="KW-0804">Transcription</keyword>
<dbReference type="FunFam" id="1.10.10.10:FF:000001">
    <property type="entry name" value="LysR family transcriptional regulator"/>
    <property type="match status" value="1"/>
</dbReference>
<dbReference type="InterPro" id="IPR050950">
    <property type="entry name" value="HTH-type_LysR_regulators"/>
</dbReference>
<dbReference type="Pfam" id="PF03466">
    <property type="entry name" value="LysR_substrate"/>
    <property type="match status" value="1"/>
</dbReference>
<evidence type="ECO:0000256" key="3">
    <source>
        <dbReference type="ARBA" id="ARBA00023125"/>
    </source>
</evidence>
<evidence type="ECO:0000313" key="6">
    <source>
        <dbReference type="EMBL" id="QAY67985.1"/>
    </source>
</evidence>
<dbReference type="SUPFAM" id="SSF53850">
    <property type="entry name" value="Periplasmic binding protein-like II"/>
    <property type="match status" value="1"/>
</dbReference>
<dbReference type="Gene3D" id="3.40.190.290">
    <property type="match status" value="1"/>
</dbReference>
<keyword evidence="7" id="KW-1185">Reference proteome</keyword>
<dbReference type="CDD" id="cd05466">
    <property type="entry name" value="PBP2_LTTR_substrate"/>
    <property type="match status" value="1"/>
</dbReference>
<dbReference type="PANTHER" id="PTHR30419">
    <property type="entry name" value="HTH-TYPE TRANSCRIPTIONAL REGULATOR YBHD"/>
    <property type="match status" value="1"/>
</dbReference>
<proteinExistence type="inferred from homology"/>
<dbReference type="Pfam" id="PF00126">
    <property type="entry name" value="HTH_1"/>
    <property type="match status" value="1"/>
</dbReference>
<dbReference type="KEGG" id="pprt:ET464_17940"/>
<evidence type="ECO:0000256" key="4">
    <source>
        <dbReference type="ARBA" id="ARBA00023163"/>
    </source>
</evidence>
<dbReference type="InterPro" id="IPR005119">
    <property type="entry name" value="LysR_subst-bd"/>
</dbReference>
<dbReference type="InterPro" id="IPR000847">
    <property type="entry name" value="LysR_HTH_N"/>
</dbReference>
<keyword evidence="3" id="KW-0238">DNA-binding</keyword>
<evidence type="ECO:0000313" key="7">
    <source>
        <dbReference type="Proteomes" id="UP000293568"/>
    </source>
</evidence>
<accession>A0A4P6EYZ9</accession>
<dbReference type="RefSeq" id="WP_129443318.1">
    <property type="nucleotide sequence ID" value="NZ_CP035492.1"/>
</dbReference>
<dbReference type="EMBL" id="CP035492">
    <property type="protein sequence ID" value="QAY67985.1"/>
    <property type="molecule type" value="Genomic_DNA"/>
</dbReference>
<organism evidence="6 7">
    <name type="scientific">Paenibacillus protaetiae</name>
    <dbReference type="NCBI Taxonomy" id="2509456"/>
    <lineage>
        <taxon>Bacteria</taxon>
        <taxon>Bacillati</taxon>
        <taxon>Bacillota</taxon>
        <taxon>Bacilli</taxon>
        <taxon>Bacillales</taxon>
        <taxon>Paenibacillaceae</taxon>
        <taxon>Paenibacillus</taxon>
    </lineage>
</organism>
<dbReference type="GO" id="GO:0003700">
    <property type="term" value="F:DNA-binding transcription factor activity"/>
    <property type="evidence" value="ECO:0007669"/>
    <property type="project" value="InterPro"/>
</dbReference>
<dbReference type="PROSITE" id="PS50931">
    <property type="entry name" value="HTH_LYSR"/>
    <property type="match status" value="1"/>
</dbReference>
<evidence type="ECO:0000256" key="2">
    <source>
        <dbReference type="ARBA" id="ARBA00023015"/>
    </source>
</evidence>
<dbReference type="Proteomes" id="UP000293568">
    <property type="component" value="Chromosome"/>
</dbReference>
<reference evidence="6 7" key="1">
    <citation type="submission" date="2019-01" db="EMBL/GenBank/DDBJ databases">
        <title>Genome sequencing of strain FW100M-2.</title>
        <authorList>
            <person name="Heo J."/>
            <person name="Kim S.-J."/>
            <person name="Kim J.-S."/>
            <person name="Hong S.-B."/>
            <person name="Kwon S.-W."/>
        </authorList>
    </citation>
    <scope>NUCLEOTIDE SEQUENCE [LARGE SCALE GENOMIC DNA]</scope>
    <source>
        <strain evidence="6 7">FW100M-2</strain>
    </source>
</reference>
<dbReference type="SUPFAM" id="SSF46785">
    <property type="entry name" value="Winged helix' DNA-binding domain"/>
    <property type="match status" value="1"/>
</dbReference>
<dbReference type="Gene3D" id="1.10.10.10">
    <property type="entry name" value="Winged helix-like DNA-binding domain superfamily/Winged helix DNA-binding domain"/>
    <property type="match status" value="1"/>
</dbReference>
<evidence type="ECO:0000256" key="1">
    <source>
        <dbReference type="ARBA" id="ARBA00009437"/>
    </source>
</evidence>
<dbReference type="AlphaFoldDB" id="A0A4P6EYZ9"/>